<accession>A0A7J7MGE0</accession>
<dbReference type="EMBL" id="JACGCM010001557">
    <property type="protein sequence ID" value="KAF6153850.1"/>
    <property type="molecule type" value="Genomic_DNA"/>
</dbReference>
<dbReference type="PANTHER" id="PTHR33602:SF1">
    <property type="entry name" value="REGULATORY PROTEIN RECX FAMILY PROTEIN"/>
    <property type="match status" value="1"/>
</dbReference>
<dbReference type="InterPro" id="IPR003783">
    <property type="entry name" value="Regulatory_RecX"/>
</dbReference>
<dbReference type="GO" id="GO:0006282">
    <property type="term" value="P:regulation of DNA repair"/>
    <property type="evidence" value="ECO:0007669"/>
    <property type="project" value="InterPro"/>
</dbReference>
<evidence type="ECO:0000256" key="2">
    <source>
        <dbReference type="ARBA" id="ARBA00009695"/>
    </source>
</evidence>
<evidence type="ECO:0000313" key="8">
    <source>
        <dbReference type="Proteomes" id="UP000541444"/>
    </source>
</evidence>
<keyword evidence="4" id="KW-0963">Cytoplasm</keyword>
<feature type="compositionally biased region" description="Basic and acidic residues" evidence="5">
    <location>
        <begin position="657"/>
        <end position="675"/>
    </location>
</feature>
<reference evidence="7 8" key="1">
    <citation type="journal article" date="2020" name="IScience">
        <title>Genome Sequencing of the Endangered Kingdonia uniflora (Circaeasteraceae, Ranunculales) Reveals Potential Mechanisms of Evolutionary Specialization.</title>
        <authorList>
            <person name="Sun Y."/>
            <person name="Deng T."/>
            <person name="Zhang A."/>
            <person name="Moore M.J."/>
            <person name="Landis J.B."/>
            <person name="Lin N."/>
            <person name="Zhang H."/>
            <person name="Zhang X."/>
            <person name="Huang J."/>
            <person name="Zhang X."/>
            <person name="Sun H."/>
            <person name="Wang H."/>
        </authorList>
    </citation>
    <scope>NUCLEOTIDE SEQUENCE [LARGE SCALE GENOMIC DNA]</scope>
    <source>
        <strain evidence="7">TB1705</strain>
        <tissue evidence="7">Leaf</tissue>
    </source>
</reference>
<evidence type="ECO:0000259" key="6">
    <source>
        <dbReference type="Pfam" id="PF02631"/>
    </source>
</evidence>
<dbReference type="GO" id="GO:0005737">
    <property type="term" value="C:cytoplasm"/>
    <property type="evidence" value="ECO:0007669"/>
    <property type="project" value="UniProtKB-SubCell"/>
</dbReference>
<name>A0A7J7MGE0_9MAGN</name>
<evidence type="ECO:0000256" key="3">
    <source>
        <dbReference type="ARBA" id="ARBA00018111"/>
    </source>
</evidence>
<evidence type="ECO:0000256" key="1">
    <source>
        <dbReference type="ARBA" id="ARBA00004496"/>
    </source>
</evidence>
<dbReference type="Gene3D" id="1.10.10.10">
    <property type="entry name" value="Winged helix-like DNA-binding domain superfamily/Winged helix DNA-binding domain"/>
    <property type="match status" value="1"/>
</dbReference>
<dbReference type="OrthoDB" id="543346at2759"/>
<proteinExistence type="inferred from homology"/>
<comment type="subcellular location">
    <subcellularLocation>
        <location evidence="1">Cytoplasm</location>
    </subcellularLocation>
</comment>
<dbReference type="Proteomes" id="UP000541444">
    <property type="component" value="Unassembled WGS sequence"/>
</dbReference>
<dbReference type="InterPro" id="IPR036388">
    <property type="entry name" value="WH-like_DNA-bd_sf"/>
</dbReference>
<dbReference type="Pfam" id="PF02631">
    <property type="entry name" value="RecX_HTH2"/>
    <property type="match status" value="1"/>
</dbReference>
<organism evidence="7 8">
    <name type="scientific">Kingdonia uniflora</name>
    <dbReference type="NCBI Taxonomy" id="39325"/>
    <lineage>
        <taxon>Eukaryota</taxon>
        <taxon>Viridiplantae</taxon>
        <taxon>Streptophyta</taxon>
        <taxon>Embryophyta</taxon>
        <taxon>Tracheophyta</taxon>
        <taxon>Spermatophyta</taxon>
        <taxon>Magnoliopsida</taxon>
        <taxon>Ranunculales</taxon>
        <taxon>Circaeasteraceae</taxon>
        <taxon>Kingdonia</taxon>
    </lineage>
</organism>
<gene>
    <name evidence="7" type="ORF">GIB67_001083</name>
</gene>
<feature type="compositionally biased region" description="Polar residues" evidence="5">
    <location>
        <begin position="108"/>
        <end position="120"/>
    </location>
</feature>
<evidence type="ECO:0000256" key="4">
    <source>
        <dbReference type="ARBA" id="ARBA00022490"/>
    </source>
</evidence>
<evidence type="ECO:0000313" key="7">
    <source>
        <dbReference type="EMBL" id="KAF6153850.1"/>
    </source>
</evidence>
<feature type="region of interest" description="Disordered" evidence="5">
    <location>
        <begin position="107"/>
        <end position="131"/>
    </location>
</feature>
<keyword evidence="8" id="KW-1185">Reference proteome</keyword>
<feature type="region of interest" description="Disordered" evidence="5">
    <location>
        <begin position="657"/>
        <end position="676"/>
    </location>
</feature>
<comment type="similarity">
    <text evidence="2">Belongs to the RecX family.</text>
</comment>
<sequence length="707" mass="81905">MTISTVNLVFGIPSKLRSSFFIASWVKKGVFIRCCGDYKSSNPVRYVSNKYPKGITTWQCKFDKVSDSNLKSWSHPKNEITNNKNLVVEEVGNWPYNKKIIEERESGKGSSLVSSGNNLEEGSENVGSLCEKKSWPPKPIYSSEELDTWPLENNNSVEELCDWLPKISYEEIEIDSSSESMSSENNLRKESERRDSSFEKKTWPLQKKFNFEALDDWSPKKNLKVEEVLNGLPKKNSWPLQNNYNFKELDNRTLRNEQKKFGKFSEPLLLEENIDRKSETRNSSLEKKSWSPNKNFNVEKVNNWVSTKILKVEEVNNCPPKKKYEDNLSDSISFEYNVNKESQIRESFLKKKSRLIGNFNIEEVESFPPRKSFKNEEVENFSSKKKYEETKFKDSDSISSCSNLEKESQRWSSSIEKEAWPLKKNFNADELDTWPPTRNLKVEEVDNWQPNKNYLGPISPANNLEKEPQKLFTSFSRVPAINTVISSNATEDGYFDTEDDGSPYLEEEIDELDIEYNETFEVDAEQTRRTKRDAENFAISVLAKRAFTVVELKKKLQKQKFPQKIIENLLADFHSRGLINDYLYAETFSQSRFSYSTWAPKRIERALLKKGVTTAQTENARKYVFEGDDFDGNSLGMSETAMSQLLQKASKQWLRHQKDPFEKRTGKDESIDKGHGMPQSSVEFFLISVNVESLRDTLRIVTTAMGR</sequence>
<comment type="caution">
    <text evidence="7">The sequence shown here is derived from an EMBL/GenBank/DDBJ whole genome shotgun (WGS) entry which is preliminary data.</text>
</comment>
<dbReference type="AlphaFoldDB" id="A0A7J7MGE0"/>
<dbReference type="PANTHER" id="PTHR33602">
    <property type="entry name" value="REGULATORY PROTEIN RECX FAMILY PROTEIN"/>
    <property type="match status" value="1"/>
</dbReference>
<evidence type="ECO:0000256" key="5">
    <source>
        <dbReference type="SAM" id="MobiDB-lite"/>
    </source>
</evidence>
<feature type="domain" description="RecX second three-helical" evidence="6">
    <location>
        <begin position="580"/>
        <end position="615"/>
    </location>
</feature>
<dbReference type="InterPro" id="IPR053924">
    <property type="entry name" value="RecX_HTH_2nd"/>
</dbReference>
<protein>
    <recommendedName>
        <fullName evidence="3">Regulatory protein RecX</fullName>
    </recommendedName>
</protein>